<keyword evidence="2" id="KW-1185">Reference proteome</keyword>
<protein>
    <submittedName>
        <fullName evidence="1">Uncharacterized protein</fullName>
    </submittedName>
</protein>
<reference evidence="1 2" key="1">
    <citation type="journal article" date="2022" name="Hortic Res">
        <title>A haplotype resolved chromosomal level avocado genome allows analysis of novel avocado genes.</title>
        <authorList>
            <person name="Nath O."/>
            <person name="Fletcher S.J."/>
            <person name="Hayward A."/>
            <person name="Shaw L.M."/>
            <person name="Masouleh A.K."/>
            <person name="Furtado A."/>
            <person name="Henry R.J."/>
            <person name="Mitter N."/>
        </authorList>
    </citation>
    <scope>NUCLEOTIDE SEQUENCE [LARGE SCALE GENOMIC DNA]</scope>
    <source>
        <strain evidence="2">cv. Hass</strain>
    </source>
</reference>
<evidence type="ECO:0000313" key="1">
    <source>
        <dbReference type="EMBL" id="KAJ8641749.1"/>
    </source>
</evidence>
<dbReference type="Proteomes" id="UP001234297">
    <property type="component" value="Chromosome 5"/>
</dbReference>
<gene>
    <name evidence="1" type="ORF">MRB53_018443</name>
</gene>
<organism evidence="1 2">
    <name type="scientific">Persea americana</name>
    <name type="common">Avocado</name>
    <dbReference type="NCBI Taxonomy" id="3435"/>
    <lineage>
        <taxon>Eukaryota</taxon>
        <taxon>Viridiplantae</taxon>
        <taxon>Streptophyta</taxon>
        <taxon>Embryophyta</taxon>
        <taxon>Tracheophyta</taxon>
        <taxon>Spermatophyta</taxon>
        <taxon>Magnoliopsida</taxon>
        <taxon>Magnoliidae</taxon>
        <taxon>Laurales</taxon>
        <taxon>Lauraceae</taxon>
        <taxon>Persea</taxon>
    </lineage>
</organism>
<evidence type="ECO:0000313" key="2">
    <source>
        <dbReference type="Proteomes" id="UP001234297"/>
    </source>
</evidence>
<dbReference type="EMBL" id="CM056813">
    <property type="protein sequence ID" value="KAJ8641749.1"/>
    <property type="molecule type" value="Genomic_DNA"/>
</dbReference>
<name>A0ACC2M811_PERAE</name>
<comment type="caution">
    <text evidence="1">The sequence shown here is derived from an EMBL/GenBank/DDBJ whole genome shotgun (WGS) entry which is preliminary data.</text>
</comment>
<accession>A0ACC2M811</accession>
<sequence length="1883" mass="213104">MPTFSEAASAFRSRFGFQEHSDAESVAVRSSPALFKSASKDSLLQSSLAPAARIGSNAERDDREISGGSSNQSFELQEDPSFWKDHNVQVVIRIRPLSSSEISLQGYNRCVRQDSCQTITWTGHPESRFTFDIVADENVTQEKLFKVAGLAMVENCVGGYNSCMFAYGQTGSGKTHTMLGDIEGGTRRHSVNCGMTPRVFEHLFSRIQKEKESRRDEKLRFTCKCSFLEIYNEQILDLLDPSSTNLQIREDAKKGVYVENLRELEVSSARDVIQQLVQGAANRKVASTNMNRASSRSHSVFTCVIESKWESQGVTHHRFSRLNLVDLAGSERQKSSGAEGERLKEATNINKSLSTLGLVIMNLVNISNGKSQHVPYRDSKLTFLLQDSLGGNSKTTIIANISPSNCCALETLSTLKFAQRAKFIRNNAIINEDASGDVLHMRIQIQQLKKEVNRLRGSVNGGAENQENDSWTIGFPGSPGSFKWDGGLGSFSPLTSEKRSSKRKDFDAALVGAFRREQDKEIALKALTAENEAAMQLAKQREEEIQSLKMRLRFREAGIKRLEAVASSKISAEKHLLEERSELLKEIEVLRTQVDRNQEVTRFAMENLRLKEELRRLQSFYEDGEREMMTEQIKILQNKLLEALDWKLMHENKSGSSDSGILHSEDNLLVSNQGLSSSWDSSINEENEFLRLQAIQNQKEVEALRRNLNFCLEAKEKLERRVAESISELEEERKSSCARKELSQQLQINDPPCVRTVDTPVDAPNDPLELKAMVDAIAVASQREAEAHETAIILAKENEELHLKLKVLIEDNKKLIELYEGASAEGSNKAQNGLQAENVGDSEDTNHEMIDLETKNAEYLERQLHEMHEENDKLMGLYEKAMQERDEYKRMLLSGEIIYAEVEEFNCPEKLVKAGERVFSEECNEDIELVEVSSRSGEDKIEGELDLSGSSEIETNRPEDLVLVGEKGNAIADSNNLNGVPKPARLPNVKVPEEELHFARMKVDLVQDKLANAAKAVSFFGLLEKANIAIERLLREIEDGENGVQVKQQEIVALRLLSSEIQERKDIVDNKLLALKSSVASFSCSVDHWEQRERPAAERVDVSSHFVEKKKEELRGLHVHKDETDAALAKAQHSEMTIRKDIELLVTKLDDAENQRKAEKILLEINNVDKTGIPNERSWNFSKAGELLRSEEERTKLTSEIKKSREKVATLRREIKDLKQRSEALHTKIHIVNEELAKGLRSLEEAEVGLEKVIQEKETLFEMTEEGKTEAEKMIFEYHQCIFEMDLKKEEMKMCEEELQLALRSLEWLKAAKMAASQKKNRVLEDNRHIFKLLDLNDCSSPLSVSDKLRFLLLRSRDSRFSSAEKFDLLLISGGGVGELHSKLISYQGWFRLKPLVIYGFAPFSPSVARVEIENECVALRELLARQQQTIQELNAELEEERNASASATTEAMSMILKLQREKAEAQMEARQYKRFAEEKMAHDQQELLAFEDLLYKRDQVIQSLNFEVQAYKHRLMSFGYSETEADAMLADAGVDTSPCEHVRSQSVEEDVETQVDTPQFVDYPHLKCNLNEPLDSPNLSESSPFHIDKFAFGETPHSQEQLHELDYRINQLERTPTHNLMDGEHPSTRHFVEKVGVGQSPRRPRHPTRFSTDSFGRSSSLAKETGKDWSTMGTPKTFRIGSIKKKEDFSNMENYCSSRNVDNGSDLRDDTSDRICTIDSVNVHSGGPTETKASVRICKDDVTTPRESLGRVDTEETDVNKLYMRLEALEAERDSMRQEFVSMKTDQARLIFMKAIAHHMSQKMSEGESVPAEKPSPVGSSSSSSTSALKWVKSLVSWRRKARQSKYTFGQSDNNVGLLSLLDQKPHVRQWRCLTRASATGA</sequence>
<proteinExistence type="predicted"/>